<dbReference type="Proteomes" id="UP001500466">
    <property type="component" value="Unassembled WGS sequence"/>
</dbReference>
<dbReference type="InterPro" id="IPR025339">
    <property type="entry name" value="DUF4245"/>
</dbReference>
<reference evidence="3" key="1">
    <citation type="journal article" date="2019" name="Int. J. Syst. Evol. Microbiol.">
        <title>The Global Catalogue of Microorganisms (GCM) 10K type strain sequencing project: providing services to taxonomists for standard genome sequencing and annotation.</title>
        <authorList>
            <consortium name="The Broad Institute Genomics Platform"/>
            <consortium name="The Broad Institute Genome Sequencing Center for Infectious Disease"/>
            <person name="Wu L."/>
            <person name="Ma J."/>
        </authorList>
    </citation>
    <scope>NUCLEOTIDE SEQUENCE [LARGE SCALE GENOMIC DNA]</scope>
    <source>
        <strain evidence="3">JCM 17986</strain>
    </source>
</reference>
<evidence type="ECO:0000313" key="3">
    <source>
        <dbReference type="Proteomes" id="UP001500466"/>
    </source>
</evidence>
<organism evidence="2 3">
    <name type="scientific">Yinghuangia aomiensis</name>
    <dbReference type="NCBI Taxonomy" id="676205"/>
    <lineage>
        <taxon>Bacteria</taxon>
        <taxon>Bacillati</taxon>
        <taxon>Actinomycetota</taxon>
        <taxon>Actinomycetes</taxon>
        <taxon>Kitasatosporales</taxon>
        <taxon>Streptomycetaceae</taxon>
        <taxon>Yinghuangia</taxon>
    </lineage>
</organism>
<proteinExistence type="predicted"/>
<accession>A0ABP9H852</accession>
<name>A0ABP9H852_9ACTN</name>
<comment type="caution">
    <text evidence="2">The sequence shown here is derived from an EMBL/GenBank/DDBJ whole genome shotgun (WGS) entry which is preliminary data.</text>
</comment>
<keyword evidence="1" id="KW-0472">Membrane</keyword>
<dbReference type="EMBL" id="BAABHS010000009">
    <property type="protein sequence ID" value="GAA4963648.1"/>
    <property type="molecule type" value="Genomic_DNA"/>
</dbReference>
<feature type="transmembrane region" description="Helical" evidence="1">
    <location>
        <begin position="20"/>
        <end position="37"/>
    </location>
</feature>
<evidence type="ECO:0000313" key="2">
    <source>
        <dbReference type="EMBL" id="GAA4963648.1"/>
    </source>
</evidence>
<keyword evidence="1" id="KW-0812">Transmembrane</keyword>
<keyword evidence="3" id="KW-1185">Reference proteome</keyword>
<dbReference type="Pfam" id="PF14030">
    <property type="entry name" value="DUF4245"/>
    <property type="match status" value="1"/>
</dbReference>
<protein>
    <submittedName>
        <fullName evidence="2">DUF4245 domain-containing protein</fullName>
    </submittedName>
</protein>
<gene>
    <name evidence="2" type="ORF">GCM10023205_29460</name>
</gene>
<keyword evidence="1" id="KW-1133">Transmembrane helix</keyword>
<evidence type="ECO:0000256" key="1">
    <source>
        <dbReference type="SAM" id="Phobius"/>
    </source>
</evidence>
<sequence>MGDHGAVAEKRGIQTVRSMVFSLGVVGIVVVALLIAGRHSAQDPVKRIDYSVKFQQASQDAPYPLLAPTGLPGRWRATSAEYQGMDPAATAWHVGLISPDGDYVAVEQSNGTPAPFVKDKSKNGTAVGERDVAGEQWQTYDGDKYRSLVRTKDGVTTVVTGTAPYDALAQFAAALKPSVAGQPING</sequence>